<evidence type="ECO:0000259" key="2">
    <source>
        <dbReference type="Pfam" id="PF13439"/>
    </source>
</evidence>
<proteinExistence type="predicted"/>
<dbReference type="InterPro" id="IPR028098">
    <property type="entry name" value="Glyco_trans_4-like_N"/>
</dbReference>
<accession>A0A212TPD5</accession>
<evidence type="ECO:0000313" key="3">
    <source>
        <dbReference type="EMBL" id="SNC67716.1"/>
    </source>
</evidence>
<dbReference type="PANTHER" id="PTHR12526:SF630">
    <property type="entry name" value="GLYCOSYLTRANSFERASE"/>
    <property type="match status" value="1"/>
</dbReference>
<gene>
    <name evidence="3" type="ORF">SAMN06265337_2046</name>
</gene>
<feature type="domain" description="Glycosyl transferase family 1" evidence="1">
    <location>
        <begin position="216"/>
        <end position="356"/>
    </location>
</feature>
<dbReference type="Gene3D" id="3.40.50.2000">
    <property type="entry name" value="Glycogen Phosphorylase B"/>
    <property type="match status" value="2"/>
</dbReference>
<evidence type="ECO:0000259" key="1">
    <source>
        <dbReference type="Pfam" id="PF00534"/>
    </source>
</evidence>
<keyword evidence="4" id="KW-1185">Reference proteome</keyword>
<organism evidence="3 4">
    <name type="scientific">Hymenobacter gelipurpurascens</name>
    <dbReference type="NCBI Taxonomy" id="89968"/>
    <lineage>
        <taxon>Bacteria</taxon>
        <taxon>Pseudomonadati</taxon>
        <taxon>Bacteroidota</taxon>
        <taxon>Cytophagia</taxon>
        <taxon>Cytophagales</taxon>
        <taxon>Hymenobacteraceae</taxon>
        <taxon>Hymenobacter</taxon>
    </lineage>
</organism>
<dbReference type="GO" id="GO:0016757">
    <property type="term" value="F:glycosyltransferase activity"/>
    <property type="evidence" value="ECO:0007669"/>
    <property type="project" value="InterPro"/>
</dbReference>
<dbReference type="SUPFAM" id="SSF53756">
    <property type="entry name" value="UDP-Glycosyltransferase/glycogen phosphorylase"/>
    <property type="match status" value="1"/>
</dbReference>
<name>A0A212TPD5_9BACT</name>
<keyword evidence="3" id="KW-0808">Transferase</keyword>
<protein>
    <submittedName>
        <fullName evidence="3">Glycosyltransferase involved in cell wall bisynthesis</fullName>
    </submittedName>
</protein>
<dbReference type="Pfam" id="PF00534">
    <property type="entry name" value="Glycos_transf_1"/>
    <property type="match status" value="1"/>
</dbReference>
<feature type="domain" description="Glycosyltransferase subfamily 4-like N-terminal" evidence="2">
    <location>
        <begin position="12"/>
        <end position="177"/>
    </location>
</feature>
<sequence length="416" mass="46693">MNILVAVEELRIGGAQTFALRLAQALHEAGHCVFLYNMYWQYTEHDLVKRLAPDVELLQYNPVSKSLDNLLLRSDGWMQRHGHSSALRLGSLRKHLKQVIEEKNIQVISSNTFKADQLCAQVLRELPHIPLVVTMHGDYEQFLSAYQQGHIHAIPSYIQLLTETVGRINGVAYLSEQNLEALRPTVVGAVTGHIHLKQIYNGLEGRFSDEAAYFTRKALEVPAEALVYGMVARGVPEKGWVPVIQAFQRLQKDVTRPLRLLLIGASQFVDQLRKEYQSNQDIQFLGFINNPVDCIASLDVGILASSLKESLPNSIAEYLFCGKAVISTNVGEIQRMIRTDDDHEAGILIDFPTEGLADADQLYQAMLQYATNESLLKQHQTWAPDAFAKFNMDRCVAAYTSLYQDCLNAMHTAALV</sequence>
<reference evidence="4" key="1">
    <citation type="submission" date="2017-06" db="EMBL/GenBank/DDBJ databases">
        <authorList>
            <person name="Varghese N."/>
            <person name="Submissions S."/>
        </authorList>
    </citation>
    <scope>NUCLEOTIDE SEQUENCE [LARGE SCALE GENOMIC DNA]</scope>
    <source>
        <strain evidence="4">DSM 11116</strain>
    </source>
</reference>
<dbReference type="Proteomes" id="UP000198131">
    <property type="component" value="Unassembled WGS sequence"/>
</dbReference>
<dbReference type="EMBL" id="FYEW01000001">
    <property type="protein sequence ID" value="SNC67716.1"/>
    <property type="molecule type" value="Genomic_DNA"/>
</dbReference>
<dbReference type="InterPro" id="IPR001296">
    <property type="entry name" value="Glyco_trans_1"/>
</dbReference>
<dbReference type="AlphaFoldDB" id="A0A212TPD5"/>
<dbReference type="PANTHER" id="PTHR12526">
    <property type="entry name" value="GLYCOSYLTRANSFERASE"/>
    <property type="match status" value="1"/>
</dbReference>
<dbReference type="Pfam" id="PF13439">
    <property type="entry name" value="Glyco_transf_4"/>
    <property type="match status" value="1"/>
</dbReference>
<evidence type="ECO:0000313" key="4">
    <source>
        <dbReference type="Proteomes" id="UP000198131"/>
    </source>
</evidence>